<evidence type="ECO:0000313" key="2">
    <source>
        <dbReference type="EMBL" id="MEB8343331.1"/>
    </source>
</evidence>
<reference evidence="2 3" key="1">
    <citation type="submission" date="2022-10" db="EMBL/GenBank/DDBJ databases">
        <authorList>
            <person name="Xie J."/>
            <person name="Shen N."/>
        </authorList>
    </citation>
    <scope>NUCLEOTIDE SEQUENCE [LARGE SCALE GENOMIC DNA]</scope>
    <source>
        <strain evidence="2 3">YIM65594</strain>
    </source>
</reference>
<evidence type="ECO:0000259" key="1">
    <source>
        <dbReference type="Pfam" id="PF00561"/>
    </source>
</evidence>
<dbReference type="PANTHER" id="PTHR46438">
    <property type="entry name" value="ALPHA/BETA-HYDROLASES SUPERFAMILY PROTEIN"/>
    <property type="match status" value="1"/>
</dbReference>
<protein>
    <submittedName>
        <fullName evidence="2">Alpha/beta fold hydrolase</fullName>
    </submittedName>
</protein>
<proteinExistence type="predicted"/>
<dbReference type="RefSeq" id="WP_326023003.1">
    <property type="nucleotide sequence ID" value="NZ_JAOZYC010000189.1"/>
</dbReference>
<comment type="caution">
    <text evidence="2">The sequence shown here is derived from an EMBL/GenBank/DDBJ whole genome shotgun (WGS) entry which is preliminary data.</text>
</comment>
<dbReference type="NCBIfam" id="NF045632">
    <property type="entry name" value="hydroxlase_HsaD"/>
    <property type="match status" value="1"/>
</dbReference>
<dbReference type="Pfam" id="PF00561">
    <property type="entry name" value="Abhydrolase_1"/>
    <property type="match status" value="1"/>
</dbReference>
<dbReference type="GO" id="GO:0016787">
    <property type="term" value="F:hydrolase activity"/>
    <property type="evidence" value="ECO:0007669"/>
    <property type="project" value="UniProtKB-KW"/>
</dbReference>
<name>A0ABU6FH08_9ACTN</name>
<dbReference type="SUPFAM" id="SSF53474">
    <property type="entry name" value="alpha/beta-Hydrolases"/>
    <property type="match status" value="1"/>
</dbReference>
<organism evidence="2 3">
    <name type="scientific">Streptomyces endophyticus</name>
    <dbReference type="NCBI Taxonomy" id="714166"/>
    <lineage>
        <taxon>Bacteria</taxon>
        <taxon>Bacillati</taxon>
        <taxon>Actinomycetota</taxon>
        <taxon>Actinomycetes</taxon>
        <taxon>Kitasatosporales</taxon>
        <taxon>Streptomycetaceae</taxon>
        <taxon>Streptomyces</taxon>
    </lineage>
</organism>
<keyword evidence="3" id="KW-1185">Reference proteome</keyword>
<feature type="domain" description="AB hydrolase-1" evidence="1">
    <location>
        <begin position="32"/>
        <end position="274"/>
    </location>
</feature>
<dbReference type="PRINTS" id="PR00111">
    <property type="entry name" value="ABHYDROLASE"/>
</dbReference>
<accession>A0ABU6FH08</accession>
<dbReference type="Proteomes" id="UP001354931">
    <property type="component" value="Unassembled WGS sequence"/>
</dbReference>
<dbReference type="InterPro" id="IPR029058">
    <property type="entry name" value="AB_hydrolase_fold"/>
</dbReference>
<dbReference type="InterPro" id="IPR054676">
    <property type="entry name" value="HsaD"/>
</dbReference>
<dbReference type="InterPro" id="IPR000073">
    <property type="entry name" value="AB_hydrolase_1"/>
</dbReference>
<dbReference type="EMBL" id="JAOZYC010000189">
    <property type="protein sequence ID" value="MEB8343331.1"/>
    <property type="molecule type" value="Genomic_DNA"/>
</dbReference>
<evidence type="ECO:0000313" key="3">
    <source>
        <dbReference type="Proteomes" id="UP001354931"/>
    </source>
</evidence>
<sequence length="288" mass="31634">MTASYTSESTQRFVKAGGIQLAYHEAGPADGPAVIFLHGGGPGASGWSNFGANLPVFAAAGFRTILLDQVCFGASDKPELDADYWTASARCTVAFMDELGIRQADFVGNSLGGGTAARLALDFPDRARKLLLMGPGGIFLNLFHADPTEGIRQLFEFNTAAEPTREQMRAFLTTLAYDRSIVTDAFVEERYQRAIDPDVRLGTARMGASFANPEWAERTQIWRDAGKIPHETLLTWGREDRVNPIDGAFVALKTMPNARLHVFPKCGHWAQTEKADEFNRLAIDFFTH</sequence>
<dbReference type="PANTHER" id="PTHR46438:SF11">
    <property type="entry name" value="LIPASE-RELATED"/>
    <property type="match status" value="1"/>
</dbReference>
<dbReference type="Gene3D" id="3.40.50.1820">
    <property type="entry name" value="alpha/beta hydrolase"/>
    <property type="match status" value="1"/>
</dbReference>
<keyword evidence="2" id="KW-0378">Hydrolase</keyword>
<gene>
    <name evidence="2" type="ORF">OKJ99_38150</name>
</gene>